<name>A0A8X7P964_BRACI</name>
<sequence>METEPSNCQFAGKGKDFNLTAKKRHVKNTAQSLRSPVRACISRDIRFDWPQVETKERTYGHFPFLTILHRKHLPQKKESEEKRT</sequence>
<evidence type="ECO:0000313" key="1">
    <source>
        <dbReference type="EMBL" id="KAG2248329.1"/>
    </source>
</evidence>
<accession>A0A8X7P964</accession>
<evidence type="ECO:0000313" key="2">
    <source>
        <dbReference type="Proteomes" id="UP000886595"/>
    </source>
</evidence>
<dbReference type="AlphaFoldDB" id="A0A8X7P964"/>
<dbReference type="EMBL" id="JAAMPC010000017">
    <property type="protein sequence ID" value="KAG2248329.1"/>
    <property type="molecule type" value="Genomic_DNA"/>
</dbReference>
<reference evidence="1 2" key="1">
    <citation type="submission" date="2020-02" db="EMBL/GenBank/DDBJ databases">
        <authorList>
            <person name="Ma Q."/>
            <person name="Huang Y."/>
            <person name="Song X."/>
            <person name="Pei D."/>
        </authorList>
    </citation>
    <scope>NUCLEOTIDE SEQUENCE [LARGE SCALE GENOMIC DNA]</scope>
    <source>
        <strain evidence="1">Sxm20200214</strain>
        <tissue evidence="1">Leaf</tissue>
    </source>
</reference>
<gene>
    <name evidence="1" type="ORF">Bca52824_087957</name>
</gene>
<comment type="caution">
    <text evidence="1">The sequence shown here is derived from an EMBL/GenBank/DDBJ whole genome shotgun (WGS) entry which is preliminary data.</text>
</comment>
<keyword evidence="2" id="KW-1185">Reference proteome</keyword>
<organism evidence="1 2">
    <name type="scientific">Brassica carinata</name>
    <name type="common">Ethiopian mustard</name>
    <name type="synonym">Abyssinian cabbage</name>
    <dbReference type="NCBI Taxonomy" id="52824"/>
    <lineage>
        <taxon>Eukaryota</taxon>
        <taxon>Viridiplantae</taxon>
        <taxon>Streptophyta</taxon>
        <taxon>Embryophyta</taxon>
        <taxon>Tracheophyta</taxon>
        <taxon>Spermatophyta</taxon>
        <taxon>Magnoliopsida</taxon>
        <taxon>eudicotyledons</taxon>
        <taxon>Gunneridae</taxon>
        <taxon>Pentapetalae</taxon>
        <taxon>rosids</taxon>
        <taxon>malvids</taxon>
        <taxon>Brassicales</taxon>
        <taxon>Brassicaceae</taxon>
        <taxon>Brassiceae</taxon>
        <taxon>Brassica</taxon>
    </lineage>
</organism>
<proteinExistence type="predicted"/>
<protein>
    <submittedName>
        <fullName evidence="1">Uncharacterized protein</fullName>
    </submittedName>
</protein>
<dbReference type="Proteomes" id="UP000886595">
    <property type="component" value="Unassembled WGS sequence"/>
</dbReference>